<proteinExistence type="predicted"/>
<evidence type="ECO:0000313" key="2">
    <source>
        <dbReference type="Proteomes" id="UP000005237"/>
    </source>
</evidence>
<sequence>MAHKMSNNLFLDNLLMTTDLNTESAFKLYSYPKETFTDMGMNLCVFTTNSKERRKMIPIEDRSEETTPKVLGIPWDIDEDQLVMKKGTMATIENVVSMSDFQLKFPTEKAVMEALLREGYFEQNATCCKCGLAMSMRSRGDGIEVRKNK</sequence>
<evidence type="ECO:0000313" key="1">
    <source>
        <dbReference type="EnsemblMetazoa" id="CJA35312.1"/>
    </source>
</evidence>
<accession>A0A8R1IMQ3</accession>
<organism evidence="1 2">
    <name type="scientific">Caenorhabditis japonica</name>
    <dbReference type="NCBI Taxonomy" id="281687"/>
    <lineage>
        <taxon>Eukaryota</taxon>
        <taxon>Metazoa</taxon>
        <taxon>Ecdysozoa</taxon>
        <taxon>Nematoda</taxon>
        <taxon>Chromadorea</taxon>
        <taxon>Rhabditida</taxon>
        <taxon>Rhabditina</taxon>
        <taxon>Rhabditomorpha</taxon>
        <taxon>Rhabditoidea</taxon>
        <taxon>Rhabditidae</taxon>
        <taxon>Peloderinae</taxon>
        <taxon>Caenorhabditis</taxon>
    </lineage>
</organism>
<dbReference type="Proteomes" id="UP000005237">
    <property type="component" value="Unassembled WGS sequence"/>
</dbReference>
<name>A0A8R1IMQ3_CAEJA</name>
<reference evidence="2" key="1">
    <citation type="submission" date="2010-08" db="EMBL/GenBank/DDBJ databases">
        <authorList>
            <consortium name="Caenorhabditis japonica Sequencing Consortium"/>
            <person name="Wilson R.K."/>
        </authorList>
    </citation>
    <scope>NUCLEOTIDE SEQUENCE [LARGE SCALE GENOMIC DNA]</scope>
    <source>
        <strain evidence="2">DF5081</strain>
    </source>
</reference>
<dbReference type="AlphaFoldDB" id="A0A8R1IMQ3"/>
<protein>
    <submittedName>
        <fullName evidence="1">Uncharacterized protein</fullName>
    </submittedName>
</protein>
<dbReference type="EnsemblMetazoa" id="CJA35312.1">
    <property type="protein sequence ID" value="CJA35312.1"/>
    <property type="gene ID" value="WBGene00211159"/>
</dbReference>
<keyword evidence="2" id="KW-1185">Reference proteome</keyword>
<reference evidence="1" key="2">
    <citation type="submission" date="2022-06" db="UniProtKB">
        <authorList>
            <consortium name="EnsemblMetazoa"/>
        </authorList>
    </citation>
    <scope>IDENTIFICATION</scope>
    <source>
        <strain evidence="1">DF5081</strain>
    </source>
</reference>